<dbReference type="PANTHER" id="PTHR33567">
    <property type="entry name" value="CHROMATE ION TRANSPORTER (EUROFUNG)"/>
    <property type="match status" value="1"/>
</dbReference>
<dbReference type="Pfam" id="PF02417">
    <property type="entry name" value="Chromate_transp"/>
    <property type="match status" value="2"/>
</dbReference>
<keyword evidence="6 7" id="KW-0472">Membrane</keyword>
<feature type="transmembrane region" description="Helical" evidence="7">
    <location>
        <begin position="297"/>
        <end position="319"/>
    </location>
</feature>
<keyword evidence="3" id="KW-1003">Cell membrane</keyword>
<dbReference type="GO" id="GO:0005886">
    <property type="term" value="C:plasma membrane"/>
    <property type="evidence" value="ECO:0007669"/>
    <property type="project" value="UniProtKB-SubCell"/>
</dbReference>
<comment type="subcellular location">
    <subcellularLocation>
        <location evidence="1">Cell membrane</location>
        <topology evidence="1">Multi-pass membrane protein</topology>
    </subcellularLocation>
</comment>
<evidence type="ECO:0000256" key="6">
    <source>
        <dbReference type="ARBA" id="ARBA00023136"/>
    </source>
</evidence>
<feature type="transmembrane region" description="Helical" evidence="7">
    <location>
        <begin position="262"/>
        <end position="285"/>
    </location>
</feature>
<dbReference type="OrthoDB" id="9788907at2"/>
<evidence type="ECO:0000256" key="1">
    <source>
        <dbReference type="ARBA" id="ARBA00004651"/>
    </source>
</evidence>
<comment type="similarity">
    <text evidence="2">Belongs to the chromate ion transporter (CHR) (TC 2.A.51) family.</text>
</comment>
<dbReference type="KEGG" id="chu:CHU_3423"/>
<keyword evidence="9" id="KW-1185">Reference proteome</keyword>
<feature type="transmembrane region" description="Helical" evidence="7">
    <location>
        <begin position="113"/>
        <end position="130"/>
    </location>
</feature>
<dbReference type="AlphaFoldDB" id="A0A6N4SVN3"/>
<evidence type="ECO:0000313" key="8">
    <source>
        <dbReference type="EMBL" id="ABG60659.1"/>
    </source>
</evidence>
<evidence type="ECO:0000256" key="4">
    <source>
        <dbReference type="ARBA" id="ARBA00022692"/>
    </source>
</evidence>
<sequence>MKNIRHLIFLKDVLVLSFTSFGGPQAHLAIFFKILVQKRAYVTEAELMELYSFCQILPGPASTQTITAVGFKIGGPRLAFLTVLVWLLPAAMVMTAAAILVSYFQAQNLNLGIVKYLEPIAIGFVFYAVVKTISIIQKTKTAIIILILTASICFYISLYDKASPWMFPIILLISGFLTSFRFGKHEKEEKTPFNIRWANLILLGGIFLGAAVIGTITQALPIRLFENFFRNGSLIFGGGQALIGYFYTEFVEFKNYLTHSEFLLGYAFLQSLPGPVFTFASYIGALSMREYGIWGEIAGGFIGSFGVFLPGTILIFFIAPIWKNIKQYRIVKASFEGINAGNAGIIISTALMLALPMQKGEWHSIALNDGIAFGTMCILLFTRIPHPFLIIAGLLAGWVL</sequence>
<evidence type="ECO:0000256" key="7">
    <source>
        <dbReference type="SAM" id="Phobius"/>
    </source>
</evidence>
<dbReference type="RefSeq" id="WP_011586766.1">
    <property type="nucleotide sequence ID" value="NC_008255.1"/>
</dbReference>
<dbReference type="PIRSF" id="PIRSF004810">
    <property type="entry name" value="ChrA"/>
    <property type="match status" value="1"/>
</dbReference>
<keyword evidence="5 7" id="KW-1133">Transmembrane helix</keyword>
<accession>A0A6N4SVN3</accession>
<feature type="transmembrane region" description="Helical" evidence="7">
    <location>
        <begin position="165"/>
        <end position="183"/>
    </location>
</feature>
<evidence type="ECO:0000313" key="9">
    <source>
        <dbReference type="Proteomes" id="UP000001822"/>
    </source>
</evidence>
<feature type="transmembrane region" description="Helical" evidence="7">
    <location>
        <begin position="195"/>
        <end position="216"/>
    </location>
</feature>
<keyword evidence="4 7" id="KW-0812">Transmembrane</keyword>
<evidence type="ECO:0000256" key="3">
    <source>
        <dbReference type="ARBA" id="ARBA00022475"/>
    </source>
</evidence>
<organism evidence="8 9">
    <name type="scientific">Cytophaga hutchinsonii (strain ATCC 33406 / DSM 1761 / CIP 103989 / NBRC 15051 / NCIMB 9469 / D465)</name>
    <dbReference type="NCBI Taxonomy" id="269798"/>
    <lineage>
        <taxon>Bacteria</taxon>
        <taxon>Pseudomonadati</taxon>
        <taxon>Bacteroidota</taxon>
        <taxon>Cytophagia</taxon>
        <taxon>Cytophagales</taxon>
        <taxon>Cytophagaceae</taxon>
        <taxon>Cytophaga</taxon>
    </lineage>
</organism>
<dbReference type="InterPro" id="IPR014047">
    <property type="entry name" value="Chr_Tranpt_l_chain"/>
</dbReference>
<dbReference type="GO" id="GO:0015109">
    <property type="term" value="F:chromate transmembrane transporter activity"/>
    <property type="evidence" value="ECO:0007669"/>
    <property type="project" value="InterPro"/>
</dbReference>
<feature type="transmembrane region" description="Helical" evidence="7">
    <location>
        <begin position="228"/>
        <end position="250"/>
    </location>
</feature>
<protein>
    <submittedName>
        <fullName evidence="8">Chromate transporter, permease component</fullName>
    </submittedName>
</protein>
<dbReference type="Proteomes" id="UP000001822">
    <property type="component" value="Chromosome"/>
</dbReference>
<evidence type="ECO:0000256" key="5">
    <source>
        <dbReference type="ARBA" id="ARBA00022989"/>
    </source>
</evidence>
<feature type="transmembrane region" description="Helical" evidence="7">
    <location>
        <begin position="340"/>
        <end position="358"/>
    </location>
</feature>
<dbReference type="InterPro" id="IPR003370">
    <property type="entry name" value="Chromate_transpt"/>
</dbReference>
<dbReference type="EMBL" id="CP000383">
    <property type="protein sequence ID" value="ABG60659.1"/>
    <property type="molecule type" value="Genomic_DNA"/>
</dbReference>
<gene>
    <name evidence="8" type="primary">chrA</name>
    <name evidence="8" type="ordered locus">CHU_3423</name>
</gene>
<feature type="transmembrane region" description="Helical" evidence="7">
    <location>
        <begin position="370"/>
        <end position="399"/>
    </location>
</feature>
<name>A0A6N4SVN3_CYTH3</name>
<dbReference type="PANTHER" id="PTHR33567:SF3">
    <property type="entry name" value="CHROMATE ION TRANSPORTER (EUROFUNG)"/>
    <property type="match status" value="1"/>
</dbReference>
<feature type="transmembrane region" description="Helical" evidence="7">
    <location>
        <begin position="78"/>
        <end position="101"/>
    </location>
</feature>
<evidence type="ECO:0000256" key="2">
    <source>
        <dbReference type="ARBA" id="ARBA00005262"/>
    </source>
</evidence>
<reference evidence="8 9" key="1">
    <citation type="journal article" date="2007" name="Appl. Environ. Microbiol.">
        <title>Genome sequence of the cellulolytic gliding bacterium Cytophaga hutchinsonii.</title>
        <authorList>
            <person name="Xie G."/>
            <person name="Bruce D.C."/>
            <person name="Challacombe J.F."/>
            <person name="Chertkov O."/>
            <person name="Detter J.C."/>
            <person name="Gilna P."/>
            <person name="Han C.S."/>
            <person name="Lucas S."/>
            <person name="Misra M."/>
            <person name="Myers G.L."/>
            <person name="Richardson P."/>
            <person name="Tapia R."/>
            <person name="Thayer N."/>
            <person name="Thompson L.S."/>
            <person name="Brettin T.S."/>
            <person name="Henrissat B."/>
            <person name="Wilson D.B."/>
            <person name="McBride M.J."/>
        </authorList>
    </citation>
    <scope>NUCLEOTIDE SEQUENCE [LARGE SCALE GENOMIC DNA]</scope>
    <source>
        <strain evidence="9">ATCC 33406 / DSM 1761 / CIP 103989 / NBRC 15051 / NCIMB 9469 / D465</strain>
    </source>
</reference>
<proteinExistence type="inferred from homology"/>
<feature type="transmembrane region" description="Helical" evidence="7">
    <location>
        <begin position="142"/>
        <end position="159"/>
    </location>
</feature>